<evidence type="ECO:0000256" key="11">
    <source>
        <dbReference type="SAM" id="SignalP"/>
    </source>
</evidence>
<evidence type="ECO:0000313" key="13">
    <source>
        <dbReference type="EMBL" id="CAB3806930.1"/>
    </source>
</evidence>
<keyword evidence="14" id="KW-1185">Reference proteome</keyword>
<accession>A0A6J5GTX1</accession>
<sequence>MKKSIVVAAIAASCAGPVFAQSSVTLYGIIDAGLNFVNNDGGKQLYQFQSAVSGSRWGLKGSEDLGGGTSAIFQLENGFSPFTGKLGQGGLFFGRQAYVGLSNNRFGTLTLGRQYDPLVDLVGPQTFNQHYGALFSHVNDIDNSDDAFRVSNAVKYVSPSWNGLIAEGMYAFGGVAGQFRQNSTISGGVKYAGQSLTVGAAYFYARDPATQFPDGNFQPNTTNLNVSTTGVFGYVGNPSNMQTVGISASYNIGAAQFGGAFTNARFDDANGVKGNTVWFNNYEIWGQYFFTPAMVAGLGYNYSNGHVDATDAKPHYHQLNAVADYFLSKRTDVYLLGVFQQAGGGAYANIYQVFTGQSTTNRQFLLRVGMRHRF</sequence>
<dbReference type="InterPro" id="IPR033900">
    <property type="entry name" value="Gram_neg_porin_domain"/>
</dbReference>
<evidence type="ECO:0000259" key="12">
    <source>
        <dbReference type="Pfam" id="PF13609"/>
    </source>
</evidence>
<keyword evidence="5" id="KW-0812">Transmembrane</keyword>
<dbReference type="CDD" id="cd00342">
    <property type="entry name" value="gram_neg_porins"/>
    <property type="match status" value="1"/>
</dbReference>
<evidence type="ECO:0000256" key="6">
    <source>
        <dbReference type="ARBA" id="ARBA00022729"/>
    </source>
</evidence>
<evidence type="ECO:0000256" key="2">
    <source>
        <dbReference type="ARBA" id="ARBA00011233"/>
    </source>
</evidence>
<evidence type="ECO:0000256" key="7">
    <source>
        <dbReference type="ARBA" id="ARBA00023065"/>
    </source>
</evidence>
<evidence type="ECO:0000256" key="4">
    <source>
        <dbReference type="ARBA" id="ARBA00022452"/>
    </source>
</evidence>
<evidence type="ECO:0000256" key="1">
    <source>
        <dbReference type="ARBA" id="ARBA00004571"/>
    </source>
</evidence>
<dbReference type="EMBL" id="CADIKI010000024">
    <property type="protein sequence ID" value="CAB3806930.1"/>
    <property type="molecule type" value="Genomic_DNA"/>
</dbReference>
<keyword evidence="6 11" id="KW-0732">Signal</keyword>
<dbReference type="Pfam" id="PF13609">
    <property type="entry name" value="Porin_4"/>
    <property type="match status" value="1"/>
</dbReference>
<dbReference type="InterPro" id="IPR023614">
    <property type="entry name" value="Porin_dom_sf"/>
</dbReference>
<keyword evidence="8" id="KW-0626">Porin</keyword>
<name>A0A6J5GTX1_9BURK</name>
<feature type="chain" id="PRO_5027050351" description="Porin domain-containing protein" evidence="11">
    <location>
        <begin position="21"/>
        <end position="374"/>
    </location>
</feature>
<comment type="subcellular location">
    <subcellularLocation>
        <location evidence="1">Cell outer membrane</location>
        <topology evidence="1">Multi-pass membrane protein</topology>
    </subcellularLocation>
</comment>
<comment type="subunit">
    <text evidence="2">Homotrimer.</text>
</comment>
<dbReference type="AlphaFoldDB" id="A0A6J5GTX1"/>
<organism evidence="13 14">
    <name type="scientific">Paraburkholderia fynbosensis</name>
    <dbReference type="NCBI Taxonomy" id="1200993"/>
    <lineage>
        <taxon>Bacteria</taxon>
        <taxon>Pseudomonadati</taxon>
        <taxon>Pseudomonadota</taxon>
        <taxon>Betaproteobacteria</taxon>
        <taxon>Burkholderiales</taxon>
        <taxon>Burkholderiaceae</taxon>
        <taxon>Paraburkholderia</taxon>
    </lineage>
</organism>
<feature type="signal peptide" evidence="11">
    <location>
        <begin position="1"/>
        <end position="20"/>
    </location>
</feature>
<proteinExistence type="predicted"/>
<keyword evidence="4" id="KW-1134">Transmembrane beta strand</keyword>
<dbReference type="Gene3D" id="2.40.160.10">
    <property type="entry name" value="Porin"/>
    <property type="match status" value="1"/>
</dbReference>
<evidence type="ECO:0000256" key="9">
    <source>
        <dbReference type="ARBA" id="ARBA00023136"/>
    </source>
</evidence>
<evidence type="ECO:0000256" key="5">
    <source>
        <dbReference type="ARBA" id="ARBA00022692"/>
    </source>
</evidence>
<keyword evidence="9" id="KW-0472">Membrane</keyword>
<dbReference type="InterPro" id="IPR050298">
    <property type="entry name" value="Gram-neg_bact_OMP"/>
</dbReference>
<keyword evidence="7" id="KW-0406">Ion transport</keyword>
<dbReference type="Proteomes" id="UP000494252">
    <property type="component" value="Unassembled WGS sequence"/>
</dbReference>
<dbReference type="GO" id="GO:0006811">
    <property type="term" value="P:monoatomic ion transport"/>
    <property type="evidence" value="ECO:0007669"/>
    <property type="project" value="UniProtKB-KW"/>
</dbReference>
<dbReference type="GO" id="GO:0009279">
    <property type="term" value="C:cell outer membrane"/>
    <property type="evidence" value="ECO:0007669"/>
    <property type="project" value="UniProtKB-SubCell"/>
</dbReference>
<feature type="domain" description="Porin" evidence="12">
    <location>
        <begin position="8"/>
        <end position="335"/>
    </location>
</feature>
<evidence type="ECO:0000256" key="8">
    <source>
        <dbReference type="ARBA" id="ARBA00023114"/>
    </source>
</evidence>
<dbReference type="RefSeq" id="WP_246291354.1">
    <property type="nucleotide sequence ID" value="NZ_CADIKI010000024.1"/>
</dbReference>
<dbReference type="PANTHER" id="PTHR34501:SF9">
    <property type="entry name" value="MAJOR OUTER MEMBRANE PROTEIN P.IA"/>
    <property type="match status" value="1"/>
</dbReference>
<evidence type="ECO:0000313" key="14">
    <source>
        <dbReference type="Proteomes" id="UP000494252"/>
    </source>
</evidence>
<evidence type="ECO:0000256" key="10">
    <source>
        <dbReference type="ARBA" id="ARBA00023237"/>
    </source>
</evidence>
<dbReference type="PRINTS" id="PR00184">
    <property type="entry name" value="NEISSPPORIN"/>
</dbReference>
<keyword evidence="3" id="KW-0813">Transport</keyword>
<dbReference type="PANTHER" id="PTHR34501">
    <property type="entry name" value="PROTEIN YDDL-RELATED"/>
    <property type="match status" value="1"/>
</dbReference>
<dbReference type="SUPFAM" id="SSF56935">
    <property type="entry name" value="Porins"/>
    <property type="match status" value="1"/>
</dbReference>
<protein>
    <recommendedName>
        <fullName evidence="12">Porin domain-containing protein</fullName>
    </recommendedName>
</protein>
<keyword evidence="10" id="KW-0998">Cell outer membrane</keyword>
<dbReference type="GO" id="GO:0046930">
    <property type="term" value="C:pore complex"/>
    <property type="evidence" value="ECO:0007669"/>
    <property type="project" value="UniProtKB-KW"/>
</dbReference>
<evidence type="ECO:0000256" key="3">
    <source>
        <dbReference type="ARBA" id="ARBA00022448"/>
    </source>
</evidence>
<dbReference type="GO" id="GO:0015288">
    <property type="term" value="F:porin activity"/>
    <property type="evidence" value="ECO:0007669"/>
    <property type="project" value="UniProtKB-KW"/>
</dbReference>
<reference evidence="13 14" key="1">
    <citation type="submission" date="2020-04" db="EMBL/GenBank/DDBJ databases">
        <authorList>
            <person name="De Canck E."/>
        </authorList>
    </citation>
    <scope>NUCLEOTIDE SEQUENCE [LARGE SCALE GENOMIC DNA]</scope>
    <source>
        <strain evidence="13 14">LMG 27177</strain>
    </source>
</reference>
<dbReference type="InterPro" id="IPR002299">
    <property type="entry name" value="Porin_Neis"/>
</dbReference>
<gene>
    <name evidence="13" type="ORF">LMG27177_06194</name>
</gene>